<comment type="caution">
    <text evidence="7">Lacks conserved residue(s) required for the propagation of feature annotation.</text>
</comment>
<keyword evidence="9" id="KW-1185">Reference proteome</keyword>
<protein>
    <recommendedName>
        <fullName evidence="7">UPF0056 membrane protein</fullName>
    </recommendedName>
</protein>
<accession>A0A401LK86</accession>
<evidence type="ECO:0000256" key="5">
    <source>
        <dbReference type="ARBA" id="ARBA00022989"/>
    </source>
</evidence>
<comment type="caution">
    <text evidence="8">The sequence shown here is derived from an EMBL/GenBank/DDBJ whole genome shotgun (WGS) entry which is preliminary data.</text>
</comment>
<organism evidence="8 9">
    <name type="scientific">Mesosutterella multiformis</name>
    <dbReference type="NCBI Taxonomy" id="2259133"/>
    <lineage>
        <taxon>Bacteria</taxon>
        <taxon>Pseudomonadati</taxon>
        <taxon>Pseudomonadota</taxon>
        <taxon>Betaproteobacteria</taxon>
        <taxon>Burkholderiales</taxon>
        <taxon>Sutterellaceae</taxon>
        <taxon>Mesosutterella</taxon>
    </lineage>
</organism>
<evidence type="ECO:0000256" key="4">
    <source>
        <dbReference type="ARBA" id="ARBA00022692"/>
    </source>
</evidence>
<dbReference type="PANTHER" id="PTHR33508:SF1">
    <property type="entry name" value="UPF0056 MEMBRANE PROTEIN YHCE"/>
    <property type="match status" value="1"/>
</dbReference>
<comment type="similarity">
    <text evidence="2 7">Belongs to the UPF0056 (MarC) family.</text>
</comment>
<dbReference type="EMBL" id="BGZJ01000001">
    <property type="protein sequence ID" value="GBO93256.1"/>
    <property type="molecule type" value="Genomic_DNA"/>
</dbReference>
<keyword evidence="5 7" id="KW-1133">Transmembrane helix</keyword>
<feature type="transmembrane region" description="Helical" evidence="7">
    <location>
        <begin position="49"/>
        <end position="69"/>
    </location>
</feature>
<feature type="transmembrane region" description="Helical" evidence="7">
    <location>
        <begin position="6"/>
        <end position="29"/>
    </location>
</feature>
<evidence type="ECO:0000256" key="6">
    <source>
        <dbReference type="ARBA" id="ARBA00023136"/>
    </source>
</evidence>
<dbReference type="RefSeq" id="WP_116269667.1">
    <property type="nucleotide sequence ID" value="NZ_BGZJ01000001.1"/>
</dbReference>
<reference evidence="8 9" key="1">
    <citation type="journal article" date="2018" name="Int. J. Syst. Evol. Microbiol.">
        <title>Mesosutterella multiformis gen. nov., sp. nov., a member of the family Sutterellaceae and Sutterella megalosphaeroides sp. nov., isolated from human faeces.</title>
        <authorList>
            <person name="Sakamoto M."/>
            <person name="Ikeyama N."/>
            <person name="Kunihiro T."/>
            <person name="Iino T."/>
            <person name="Yuki M."/>
            <person name="Ohkuma M."/>
        </authorList>
    </citation>
    <scope>NUCLEOTIDE SEQUENCE [LARGE SCALE GENOMIC DNA]</scope>
    <source>
        <strain evidence="8 9">4NBBH2</strain>
    </source>
</reference>
<proteinExistence type="inferred from homology"/>
<evidence type="ECO:0000256" key="2">
    <source>
        <dbReference type="ARBA" id="ARBA00009784"/>
    </source>
</evidence>
<dbReference type="InterPro" id="IPR002771">
    <property type="entry name" value="Multi_antbiot-R_MarC"/>
</dbReference>
<dbReference type="PANTHER" id="PTHR33508">
    <property type="entry name" value="UPF0056 MEMBRANE PROTEIN YHCE"/>
    <property type="match status" value="1"/>
</dbReference>
<feature type="transmembrane region" description="Helical" evidence="7">
    <location>
        <begin position="145"/>
        <end position="168"/>
    </location>
</feature>
<evidence type="ECO:0000313" key="9">
    <source>
        <dbReference type="Proteomes" id="UP000266091"/>
    </source>
</evidence>
<sequence length="215" mass="22497">MEDVVKSFLFVFATFLPIIDPFGGAMFFLSLTPGASDEIRAKITERMAIYSLIVLLVSLFAGRVILSFFGISVPVLQVGGGLVLLSSGWEALHAPTLAEAKNNASQVRKSDEALLSMAFYPLTLPLVTGPGTIASAAAIGSSLSGSIGSIVGSVLASVAMTVLTWFCFRYSDKIPKALGAAGADALSRLFAFILMCLGVGVLWQGISGLIMSLPK</sequence>
<dbReference type="NCBIfam" id="TIGR00427">
    <property type="entry name" value="NAAT family transporter"/>
    <property type="match status" value="1"/>
</dbReference>
<evidence type="ECO:0000256" key="3">
    <source>
        <dbReference type="ARBA" id="ARBA00022475"/>
    </source>
</evidence>
<keyword evidence="4 7" id="KW-0812">Transmembrane</keyword>
<feature type="transmembrane region" description="Helical" evidence="7">
    <location>
        <begin position="189"/>
        <end position="213"/>
    </location>
</feature>
<comment type="subcellular location">
    <subcellularLocation>
        <location evidence="1 7">Cell membrane</location>
        <topology evidence="1 7">Multi-pass membrane protein</topology>
    </subcellularLocation>
</comment>
<dbReference type="AlphaFoldDB" id="A0A401LK86"/>
<evidence type="ECO:0000313" key="8">
    <source>
        <dbReference type="EMBL" id="GBO93256.1"/>
    </source>
</evidence>
<keyword evidence="6 7" id="KW-0472">Membrane</keyword>
<dbReference type="Proteomes" id="UP000266091">
    <property type="component" value="Unassembled WGS sequence"/>
</dbReference>
<evidence type="ECO:0000256" key="7">
    <source>
        <dbReference type="RuleBase" id="RU362048"/>
    </source>
</evidence>
<accession>A0A388SAM1</accession>
<dbReference type="OrthoDB" id="21094at2"/>
<keyword evidence="3" id="KW-1003">Cell membrane</keyword>
<dbReference type="Pfam" id="PF01914">
    <property type="entry name" value="MarC"/>
    <property type="match status" value="1"/>
</dbReference>
<feature type="transmembrane region" description="Helical" evidence="7">
    <location>
        <begin position="113"/>
        <end position="139"/>
    </location>
</feature>
<dbReference type="GO" id="GO:0005886">
    <property type="term" value="C:plasma membrane"/>
    <property type="evidence" value="ECO:0007669"/>
    <property type="project" value="UniProtKB-SubCell"/>
</dbReference>
<evidence type="ECO:0000256" key="1">
    <source>
        <dbReference type="ARBA" id="ARBA00004651"/>
    </source>
</evidence>
<gene>
    <name evidence="8" type="primary">marC</name>
    <name evidence="8" type="ORF">MESMUL_06100</name>
</gene>
<name>A0A401LK86_9BURK</name>